<reference evidence="1 2" key="1">
    <citation type="submission" date="2019-03" db="EMBL/GenBank/DDBJ databases">
        <title>First draft genome of Liparis tanakae, snailfish: a comprehensive survey of snailfish specific genes.</title>
        <authorList>
            <person name="Kim W."/>
            <person name="Song I."/>
            <person name="Jeong J.-H."/>
            <person name="Kim D."/>
            <person name="Kim S."/>
            <person name="Ryu S."/>
            <person name="Song J.Y."/>
            <person name="Lee S.K."/>
        </authorList>
    </citation>
    <scope>NUCLEOTIDE SEQUENCE [LARGE SCALE GENOMIC DNA]</scope>
    <source>
        <tissue evidence="1">Muscle</tissue>
    </source>
</reference>
<comment type="caution">
    <text evidence="1">The sequence shown here is derived from an EMBL/GenBank/DDBJ whole genome shotgun (WGS) entry which is preliminary data.</text>
</comment>
<sequence>MPPTCRRRVTYCTHAVRALRNLRLTEKERRGRADALCAGDLGVGRGAAGLGGRVLLIQQVPQLLVQRLDGAVRELHPARPLAVRLARPAARRLLLVARRLGVLRGLVRRTLGLRGDRPGLHGRGVGLLQDHGLVGGRQVSGGTGLLIGRVRLGSSSSAVIESAHVQRDGRCDGAAWNVRYHGDGGDARLFHRKEVEMAGGAGEFIHTGLRLLDPGPVNALVWRLNGGLRCRGQRGGGGGGGGGGEGASGGHGCDWGRRCCGAAVGPD</sequence>
<name>A0A4Z2G4S6_9TELE</name>
<protein>
    <submittedName>
        <fullName evidence="1">Uncharacterized protein</fullName>
    </submittedName>
</protein>
<dbReference type="AlphaFoldDB" id="A0A4Z2G4S6"/>
<gene>
    <name evidence="1" type="ORF">EYF80_041521</name>
</gene>
<accession>A0A4Z2G4S6</accession>
<evidence type="ECO:0000313" key="1">
    <source>
        <dbReference type="EMBL" id="TNN48251.1"/>
    </source>
</evidence>
<dbReference type="Proteomes" id="UP000314294">
    <property type="component" value="Unassembled WGS sequence"/>
</dbReference>
<dbReference type="EMBL" id="SRLO01000704">
    <property type="protein sequence ID" value="TNN48251.1"/>
    <property type="molecule type" value="Genomic_DNA"/>
</dbReference>
<proteinExistence type="predicted"/>
<keyword evidence="2" id="KW-1185">Reference proteome</keyword>
<organism evidence="1 2">
    <name type="scientific">Liparis tanakae</name>
    <name type="common">Tanaka's snailfish</name>
    <dbReference type="NCBI Taxonomy" id="230148"/>
    <lineage>
        <taxon>Eukaryota</taxon>
        <taxon>Metazoa</taxon>
        <taxon>Chordata</taxon>
        <taxon>Craniata</taxon>
        <taxon>Vertebrata</taxon>
        <taxon>Euteleostomi</taxon>
        <taxon>Actinopterygii</taxon>
        <taxon>Neopterygii</taxon>
        <taxon>Teleostei</taxon>
        <taxon>Neoteleostei</taxon>
        <taxon>Acanthomorphata</taxon>
        <taxon>Eupercaria</taxon>
        <taxon>Perciformes</taxon>
        <taxon>Cottioidei</taxon>
        <taxon>Cottales</taxon>
        <taxon>Liparidae</taxon>
        <taxon>Liparis</taxon>
    </lineage>
</organism>
<evidence type="ECO:0000313" key="2">
    <source>
        <dbReference type="Proteomes" id="UP000314294"/>
    </source>
</evidence>